<sequence>MRSRVLKFAAVLTGPMMMAGGGVLAAPAVSADPAPVAAADFYVPPAPLPGGAGTIVRAEHANLAVSVPGGAGPIPANATRIMHVSSDTHGNPAAAVATYLEPSQPWTGPGERPLIAYAGGSKGQGDQCATSKGLSNLVQFQAPFDASVEYDVLAIYSLLGRGMAVVVTDYLGLGTPAVHDFLNRKSQAHTLLDAARAALRLPGTSLHGGSPVVLYGYSQGGMASAAAAELQRSYAPELNVKGAYVGGAVVDDVSVIAHNDGRPAFAPAFAWILNGIAADYPDTRPVLDAELNETGKSILRDSSVKCAVAFGIAQNHPHTSQWTTSGQPLTAVIDRSPALRAAFAEQRVGGMSPSVPVRISQAVNDEGAPFGPVRATAADWCGKGAIVELNADPATSPLSGIAGTHVLSFFPALSSSHQWVIDRLAGAPAPNNCGNLP</sequence>
<name>A0A6P1D9P3_9NOCA</name>
<evidence type="ECO:0000313" key="4">
    <source>
        <dbReference type="Proteomes" id="UP000468928"/>
    </source>
</evidence>
<dbReference type="EMBL" id="JAAGUX010000006">
    <property type="protein sequence ID" value="NEW55143.1"/>
    <property type="molecule type" value="Genomic_DNA"/>
</dbReference>
<gene>
    <name evidence="2" type="ORF">GV789_11160</name>
    <name evidence="3" type="ORF">GV794_05635</name>
</gene>
<dbReference type="Proteomes" id="UP000470876">
    <property type="component" value="Unassembled WGS sequence"/>
</dbReference>
<proteinExistence type="predicted"/>
<dbReference type="PIRSF" id="PIRSF029171">
    <property type="entry name" value="Esterase_LipA"/>
    <property type="match status" value="1"/>
</dbReference>
<accession>A0A6P1D9P3</accession>
<evidence type="ECO:0000313" key="5">
    <source>
        <dbReference type="Proteomes" id="UP000470876"/>
    </source>
</evidence>
<feature type="chain" id="PRO_5026781607" description="Lipase" evidence="1">
    <location>
        <begin position="26"/>
        <end position="437"/>
    </location>
</feature>
<keyword evidence="5" id="KW-1185">Reference proteome</keyword>
<dbReference type="Gene3D" id="1.10.260.130">
    <property type="match status" value="1"/>
</dbReference>
<dbReference type="Gene3D" id="3.40.50.1820">
    <property type="entry name" value="alpha/beta hydrolase"/>
    <property type="match status" value="1"/>
</dbReference>
<evidence type="ECO:0000313" key="2">
    <source>
        <dbReference type="EMBL" id="NEW45012.1"/>
    </source>
</evidence>
<evidence type="ECO:0008006" key="6">
    <source>
        <dbReference type="Google" id="ProtNLM"/>
    </source>
</evidence>
<dbReference type="InterPro" id="IPR005152">
    <property type="entry name" value="Lipase_secreted"/>
</dbReference>
<evidence type="ECO:0000256" key="1">
    <source>
        <dbReference type="SAM" id="SignalP"/>
    </source>
</evidence>
<keyword evidence="1" id="KW-0732">Signal</keyword>
<evidence type="ECO:0000313" key="3">
    <source>
        <dbReference type="EMBL" id="NEW55143.1"/>
    </source>
</evidence>
<dbReference type="GO" id="GO:0016042">
    <property type="term" value="P:lipid catabolic process"/>
    <property type="evidence" value="ECO:0007669"/>
    <property type="project" value="InterPro"/>
</dbReference>
<dbReference type="AlphaFoldDB" id="A0A6P1D9P3"/>
<dbReference type="SUPFAM" id="SSF53474">
    <property type="entry name" value="alpha/beta-Hydrolases"/>
    <property type="match status" value="1"/>
</dbReference>
<dbReference type="RefSeq" id="WP_163822035.1">
    <property type="nucleotide sequence ID" value="NZ_JAAGUX010000006.1"/>
</dbReference>
<dbReference type="GO" id="GO:0004806">
    <property type="term" value="F:triacylglycerol lipase activity"/>
    <property type="evidence" value="ECO:0007669"/>
    <property type="project" value="InterPro"/>
</dbReference>
<feature type="signal peptide" evidence="1">
    <location>
        <begin position="1"/>
        <end position="25"/>
    </location>
</feature>
<dbReference type="Proteomes" id="UP000468928">
    <property type="component" value="Unassembled WGS sequence"/>
</dbReference>
<dbReference type="PANTHER" id="PTHR34853">
    <property type="match status" value="1"/>
</dbReference>
<comment type="caution">
    <text evidence="2">The sequence shown here is derived from an EMBL/GenBank/DDBJ whole genome shotgun (WGS) entry which is preliminary data.</text>
</comment>
<dbReference type="EMBL" id="JAAGUZ010000025">
    <property type="protein sequence ID" value="NEW45012.1"/>
    <property type="molecule type" value="Genomic_DNA"/>
</dbReference>
<dbReference type="PANTHER" id="PTHR34853:SF1">
    <property type="entry name" value="LIPASE 5"/>
    <property type="match status" value="1"/>
</dbReference>
<organism evidence="2 4">
    <name type="scientific">Nocardia cyriacigeorgica</name>
    <dbReference type="NCBI Taxonomy" id="135487"/>
    <lineage>
        <taxon>Bacteria</taxon>
        <taxon>Bacillati</taxon>
        <taxon>Actinomycetota</taxon>
        <taxon>Actinomycetes</taxon>
        <taxon>Mycobacteriales</taxon>
        <taxon>Nocardiaceae</taxon>
        <taxon>Nocardia</taxon>
    </lineage>
</organism>
<dbReference type="Pfam" id="PF03583">
    <property type="entry name" value="LIP"/>
    <property type="match status" value="1"/>
</dbReference>
<dbReference type="InterPro" id="IPR029058">
    <property type="entry name" value="AB_hydrolase_fold"/>
</dbReference>
<reference evidence="4 5" key="1">
    <citation type="submission" date="2020-01" db="EMBL/GenBank/DDBJ databases">
        <title>Genetics and antimicrobial susceptibilities of Nocardia species isolated from the soil; a comparison with species isolated from humans.</title>
        <authorList>
            <person name="Carrasco G."/>
            <person name="Monzon S."/>
            <person name="Sansegundo M."/>
            <person name="Garcia E."/>
            <person name="Garrido N."/>
            <person name="Medina M.J."/>
            <person name="Villalon P."/>
            <person name="Ramirez-Arocha A.C."/>
            <person name="Jimenez P."/>
            <person name="Cuesta I."/>
            <person name="Valdezate S."/>
        </authorList>
    </citation>
    <scope>NUCLEOTIDE SEQUENCE [LARGE SCALE GENOMIC DNA]</scope>
    <source>
        <strain evidence="2 4">CNM20110639</strain>
        <strain evidence="3 5">CNM20110649</strain>
    </source>
</reference>
<protein>
    <recommendedName>
        <fullName evidence="6">Lipase</fullName>
    </recommendedName>
</protein>